<dbReference type="GO" id="GO:0004527">
    <property type="term" value="F:exonuclease activity"/>
    <property type="evidence" value="ECO:0007669"/>
    <property type="project" value="UniProtKB-KW"/>
</dbReference>
<comment type="caution">
    <text evidence="2">The sequence shown here is derived from an EMBL/GenBank/DDBJ whole genome shotgun (WGS) entry which is preliminary data.</text>
</comment>
<gene>
    <name evidence="2" type="ORF">BLA60_01450</name>
</gene>
<evidence type="ECO:0000259" key="1">
    <source>
        <dbReference type="Pfam" id="PF03372"/>
    </source>
</evidence>
<keyword evidence="3" id="KW-1185">Reference proteome</keyword>
<organism evidence="2 3">
    <name type="scientific">Actinophytocola xinjiangensis</name>
    <dbReference type="NCBI Taxonomy" id="485602"/>
    <lineage>
        <taxon>Bacteria</taxon>
        <taxon>Bacillati</taxon>
        <taxon>Actinomycetota</taxon>
        <taxon>Actinomycetes</taxon>
        <taxon>Pseudonocardiales</taxon>
        <taxon>Pseudonocardiaceae</taxon>
    </lineage>
</organism>
<evidence type="ECO:0000313" key="3">
    <source>
        <dbReference type="Proteomes" id="UP000185696"/>
    </source>
</evidence>
<keyword evidence="2" id="KW-0255">Endonuclease</keyword>
<dbReference type="Proteomes" id="UP000185696">
    <property type="component" value="Unassembled WGS sequence"/>
</dbReference>
<dbReference type="Gene3D" id="3.60.10.10">
    <property type="entry name" value="Endonuclease/exonuclease/phosphatase"/>
    <property type="match status" value="1"/>
</dbReference>
<accession>A0A7Z0WSF9</accession>
<name>A0A7Z0WSF9_9PSEU</name>
<proteinExistence type="predicted"/>
<reference evidence="2 3" key="1">
    <citation type="submission" date="2016-12" db="EMBL/GenBank/DDBJ databases">
        <title>The draft genome sequence of Actinophytocola xinjiangensis.</title>
        <authorList>
            <person name="Wang W."/>
            <person name="Yuan L."/>
        </authorList>
    </citation>
    <scope>NUCLEOTIDE SEQUENCE [LARGE SCALE GENOMIC DNA]</scope>
    <source>
        <strain evidence="2 3">CGMCC 4.4663</strain>
    </source>
</reference>
<evidence type="ECO:0000313" key="2">
    <source>
        <dbReference type="EMBL" id="OLF14493.1"/>
    </source>
</evidence>
<keyword evidence="2" id="KW-0378">Hydrolase</keyword>
<dbReference type="Pfam" id="PF03372">
    <property type="entry name" value="Exo_endo_phos"/>
    <property type="match status" value="1"/>
</dbReference>
<dbReference type="InterPro" id="IPR005135">
    <property type="entry name" value="Endo/exonuclease/phosphatase"/>
</dbReference>
<dbReference type="GO" id="GO:0004519">
    <property type="term" value="F:endonuclease activity"/>
    <property type="evidence" value="ECO:0007669"/>
    <property type="project" value="UniProtKB-KW"/>
</dbReference>
<dbReference type="AlphaFoldDB" id="A0A7Z0WSF9"/>
<dbReference type="InterPro" id="IPR036691">
    <property type="entry name" value="Endo/exonu/phosph_ase_sf"/>
</dbReference>
<feature type="domain" description="Endonuclease/exonuclease/phosphatase" evidence="1">
    <location>
        <begin position="27"/>
        <end position="270"/>
    </location>
</feature>
<protein>
    <submittedName>
        <fullName evidence="2">Endonuclease/exonuclease/phosphatase</fullName>
    </submittedName>
</protein>
<dbReference type="SUPFAM" id="SSF56219">
    <property type="entry name" value="DNase I-like"/>
    <property type="match status" value="1"/>
</dbReference>
<keyword evidence="2" id="KW-0269">Exonuclease</keyword>
<dbReference type="EMBL" id="MSIF01000001">
    <property type="protein sequence ID" value="OLF14493.1"/>
    <property type="molecule type" value="Genomic_DNA"/>
</dbReference>
<sequence length="309" mass="32952">MAASAFLVPAATAAQAEQVRTFTVWDWNISGNLINGGSTTNGIVRESVTSILEQDADFASFNEICWGQYKAIQSSLSANGWPASADFSRFAATRDPHPEICAGNETFGQALFSREALGTSRQYELPWDGKAGTRKLLCAPLRDTPAMTFCTVHITTQTLVPPDSPPGAPDAKTQQLNHMLGLLDGFHAAGEAYLIAGDFNAQPDYGRLNGYYSPSANTVNNPNNTGAHRELDDADPAHCPGYGEWTADDPPTTIPPCGGYAKVDMIMARESRIVGSYTADALPIPTTCTGVPQCADHQAIVGTVTLRVP</sequence>
<keyword evidence="2" id="KW-0540">Nuclease</keyword>